<dbReference type="eggNOG" id="COG0144">
    <property type="taxonomic scope" value="Bacteria"/>
</dbReference>
<accession>U2YP51</accession>
<keyword evidence="4 5" id="KW-0694">RNA-binding</keyword>
<dbReference type="InterPro" id="IPR023267">
    <property type="entry name" value="RCMT"/>
</dbReference>
<evidence type="ECO:0000256" key="4">
    <source>
        <dbReference type="ARBA" id="ARBA00022884"/>
    </source>
</evidence>
<dbReference type="GO" id="GO:0003723">
    <property type="term" value="F:RNA binding"/>
    <property type="evidence" value="ECO:0007669"/>
    <property type="project" value="UniProtKB-UniRule"/>
</dbReference>
<dbReference type="PANTHER" id="PTHR22807:SF53">
    <property type="entry name" value="RIBOSOMAL RNA SMALL SUBUNIT METHYLTRANSFERASE B-RELATED"/>
    <property type="match status" value="1"/>
</dbReference>
<dbReference type="EMBL" id="BATB01000064">
    <property type="protein sequence ID" value="GAD57151.1"/>
    <property type="molecule type" value="Genomic_DNA"/>
</dbReference>
<name>U2YP51_9RHOB</name>
<evidence type="ECO:0000313" key="8">
    <source>
        <dbReference type="EMBL" id="GAD57151.1"/>
    </source>
</evidence>
<keyword evidence="3 5" id="KW-0949">S-adenosyl-L-methionine</keyword>
<dbReference type="GO" id="GO:0008173">
    <property type="term" value="F:RNA methyltransferase activity"/>
    <property type="evidence" value="ECO:0007669"/>
    <property type="project" value="InterPro"/>
</dbReference>
<dbReference type="PROSITE" id="PS51686">
    <property type="entry name" value="SAM_MT_RSMB_NOP"/>
    <property type="match status" value="1"/>
</dbReference>
<feature type="domain" description="SAM-dependent MTase RsmB/NOP-type" evidence="7">
    <location>
        <begin position="154"/>
        <end position="403"/>
    </location>
</feature>
<feature type="binding site" evidence="5">
    <location>
        <position position="304"/>
    </location>
    <ligand>
        <name>S-adenosyl-L-methionine</name>
        <dbReference type="ChEBI" id="CHEBI:59789"/>
    </ligand>
</feature>
<dbReference type="CDD" id="cd02440">
    <property type="entry name" value="AdoMet_MTases"/>
    <property type="match status" value="1"/>
</dbReference>
<dbReference type="SUPFAM" id="SSF53335">
    <property type="entry name" value="S-adenosyl-L-methionine-dependent methyltransferases"/>
    <property type="match status" value="1"/>
</dbReference>
<reference evidence="8" key="1">
    <citation type="journal article" date="2013" name="Genome Announc.">
        <title>Draft Genome Sequence of Loktanella cinnabarina LL-001T, Isolated from Deep-Sea Floor Sediment.</title>
        <authorList>
            <person name="Nishi S."/>
            <person name="Tsubouchi T."/>
            <person name="Takaki Y."/>
            <person name="Koyanagi R."/>
            <person name="Satoh N."/>
            <person name="Maruyama T."/>
            <person name="Hatada Y."/>
        </authorList>
    </citation>
    <scope>NUCLEOTIDE SEQUENCE [LARGE SCALE GENOMIC DNA]</scope>
    <source>
        <strain evidence="8">LL-001</strain>
    </source>
</reference>
<evidence type="ECO:0000256" key="1">
    <source>
        <dbReference type="ARBA" id="ARBA00022603"/>
    </source>
</evidence>
<dbReference type="InterPro" id="IPR049560">
    <property type="entry name" value="MeTrfase_RsmB-F_NOP2_cat"/>
</dbReference>
<sequence length="403" mass="43088">MAKQDAGHEAAQEGRVAAMTPAARVAAAIGVLDDCFSGMPIEKALLRWSRGSRYAGSKDRAAVRDLVFGGWRRRRSAAHEGGAETGRGIMIGMLRQTETELDHIFTGQDHAPAPLSPDEAASPATRPGPAVRQDLPDWLWDRFEADIGEEAEAAAQALRDRAPVYLRVNPRRGDAHRALRSLASDGIEAVAHDEVEGALRVVSGERAITRGRAFAEGLIELQDASSQAAMLRLPLRDGQTVLDMCAGGGGKALALAGRADVAVTAHDISAARMRDIPDRAARAGVRIKVAEKLGSMTCDHVLVDAPCSGSGTWRRDPGGKWQLTPSGLADFAALQARLLDAATRHVAPGGSLSYATCSVLREENDANVAAFLSRHSGWILRDRMQRLPGQDGDGFFLARFERG</sequence>
<keyword evidence="2 5" id="KW-0808">Transferase</keyword>
<organism evidence="8 9">
    <name type="scientific">Limimaricola cinnabarinus LL-001</name>
    <dbReference type="NCBI Taxonomy" id="1337093"/>
    <lineage>
        <taxon>Bacteria</taxon>
        <taxon>Pseudomonadati</taxon>
        <taxon>Pseudomonadota</taxon>
        <taxon>Alphaproteobacteria</taxon>
        <taxon>Rhodobacterales</taxon>
        <taxon>Paracoccaceae</taxon>
        <taxon>Limimaricola</taxon>
    </lineage>
</organism>
<feature type="binding site" evidence="5">
    <location>
        <position position="267"/>
    </location>
    <ligand>
        <name>S-adenosyl-L-methionine</name>
        <dbReference type="ChEBI" id="CHEBI:59789"/>
    </ligand>
</feature>
<feature type="active site" description="Nucleophile" evidence="5">
    <location>
        <position position="357"/>
    </location>
</feature>
<comment type="similarity">
    <text evidence="5">Belongs to the class I-like SAM-binding methyltransferase superfamily. RsmB/NOP family.</text>
</comment>
<dbReference type="STRING" id="1337093.MBELCI_3203"/>
<dbReference type="Gene3D" id="3.40.50.150">
    <property type="entry name" value="Vaccinia Virus protein VP39"/>
    <property type="match status" value="1"/>
</dbReference>
<dbReference type="PANTHER" id="PTHR22807">
    <property type="entry name" value="NOP2 YEAST -RELATED NOL1/NOP2/FMU SUN DOMAIN-CONTAINING"/>
    <property type="match status" value="1"/>
</dbReference>
<dbReference type="PRINTS" id="PR02008">
    <property type="entry name" value="RCMTFAMILY"/>
</dbReference>
<dbReference type="InterPro" id="IPR029063">
    <property type="entry name" value="SAM-dependent_MTases_sf"/>
</dbReference>
<dbReference type="Pfam" id="PF22458">
    <property type="entry name" value="RsmF-B_ferredox"/>
    <property type="match status" value="1"/>
</dbReference>
<protein>
    <submittedName>
        <fullName evidence="8">Sun protein</fullName>
    </submittedName>
</protein>
<dbReference type="InterPro" id="IPR001678">
    <property type="entry name" value="MeTrfase_RsmB-F_NOP2_dom"/>
</dbReference>
<feature type="region of interest" description="Disordered" evidence="6">
    <location>
        <begin position="110"/>
        <end position="131"/>
    </location>
</feature>
<evidence type="ECO:0000256" key="2">
    <source>
        <dbReference type="ARBA" id="ARBA00022679"/>
    </source>
</evidence>
<evidence type="ECO:0000256" key="5">
    <source>
        <dbReference type="PROSITE-ProRule" id="PRU01023"/>
    </source>
</evidence>
<dbReference type="InterPro" id="IPR054728">
    <property type="entry name" value="RsmB-like_ferredoxin"/>
</dbReference>
<evidence type="ECO:0000256" key="6">
    <source>
        <dbReference type="SAM" id="MobiDB-lite"/>
    </source>
</evidence>
<comment type="caution">
    <text evidence="5">Lacks conserved residue(s) required for the propagation of feature annotation.</text>
</comment>
<keyword evidence="9" id="KW-1185">Reference proteome</keyword>
<evidence type="ECO:0000256" key="3">
    <source>
        <dbReference type="ARBA" id="ARBA00022691"/>
    </source>
</evidence>
<dbReference type="AlphaFoldDB" id="U2YP51"/>
<dbReference type="GO" id="GO:0001510">
    <property type="term" value="P:RNA methylation"/>
    <property type="evidence" value="ECO:0007669"/>
    <property type="project" value="InterPro"/>
</dbReference>
<evidence type="ECO:0000259" key="7">
    <source>
        <dbReference type="PROSITE" id="PS51686"/>
    </source>
</evidence>
<evidence type="ECO:0000313" key="9">
    <source>
        <dbReference type="Proteomes" id="UP000016566"/>
    </source>
</evidence>
<comment type="caution">
    <text evidence="8">The sequence shown here is derived from an EMBL/GenBank/DDBJ whole genome shotgun (WGS) entry which is preliminary data.</text>
</comment>
<dbReference type="Proteomes" id="UP000016566">
    <property type="component" value="Unassembled WGS sequence"/>
</dbReference>
<keyword evidence="1 5" id="KW-0489">Methyltransferase</keyword>
<gene>
    <name evidence="8" type="ORF">MBELCI_3203</name>
</gene>
<proteinExistence type="inferred from homology"/>
<dbReference type="Pfam" id="PF01189">
    <property type="entry name" value="Methyltr_RsmB-F"/>
    <property type="match status" value="1"/>
</dbReference>